<dbReference type="Proteomes" id="UP001143910">
    <property type="component" value="Unassembled WGS sequence"/>
</dbReference>
<gene>
    <name evidence="1" type="ORF">NQ176_g774</name>
</gene>
<name>A0ACC1NWR9_9HYPO</name>
<protein>
    <submittedName>
        <fullName evidence="1">Uncharacterized protein</fullName>
    </submittedName>
</protein>
<evidence type="ECO:0000313" key="2">
    <source>
        <dbReference type="Proteomes" id="UP001143910"/>
    </source>
</evidence>
<organism evidence="1 2">
    <name type="scientific">Zarea fungicola</name>
    <dbReference type="NCBI Taxonomy" id="93591"/>
    <lineage>
        <taxon>Eukaryota</taxon>
        <taxon>Fungi</taxon>
        <taxon>Dikarya</taxon>
        <taxon>Ascomycota</taxon>
        <taxon>Pezizomycotina</taxon>
        <taxon>Sordariomycetes</taxon>
        <taxon>Hypocreomycetidae</taxon>
        <taxon>Hypocreales</taxon>
        <taxon>Cordycipitaceae</taxon>
        <taxon>Zarea</taxon>
    </lineage>
</organism>
<dbReference type="EMBL" id="JANJQO010000035">
    <property type="protein sequence ID" value="KAJ2983311.1"/>
    <property type="molecule type" value="Genomic_DNA"/>
</dbReference>
<sequence length="265" mass="28880">MASIVKPTLVLLPGAWHLASTLAGFVEELKARGYPAEAHTLRSVGNAAATVADDVLHIRSILLSHIEQGKDVILIVHSFAGYGGSEAIEGLHKRTRAAKGEVGGLVGGIWLAAFMPPQPDLPPREWIKLDVSRLAIYTIPNGTLTIRQAKAGLLHVSNAVDIFYGDCDVNTAKECEKILQGHSLLACSRPKVKRGWADAAWEGSRGYILCLQDKAIEEAVQRDMINRSEVRWNVKAMNSSHTPFLSVPVKTADVVEELIIEFYKA</sequence>
<keyword evidence="2" id="KW-1185">Reference proteome</keyword>
<accession>A0ACC1NWR9</accession>
<comment type="caution">
    <text evidence="1">The sequence shown here is derived from an EMBL/GenBank/DDBJ whole genome shotgun (WGS) entry which is preliminary data.</text>
</comment>
<reference evidence="1" key="1">
    <citation type="submission" date="2022-08" db="EMBL/GenBank/DDBJ databases">
        <title>Genome Sequence of Lecanicillium fungicola.</title>
        <authorList>
            <person name="Buettner E."/>
        </authorList>
    </citation>
    <scope>NUCLEOTIDE SEQUENCE</scope>
    <source>
        <strain evidence="1">Babe33</strain>
    </source>
</reference>
<evidence type="ECO:0000313" key="1">
    <source>
        <dbReference type="EMBL" id="KAJ2983311.1"/>
    </source>
</evidence>
<proteinExistence type="predicted"/>